<evidence type="ECO:0000256" key="10">
    <source>
        <dbReference type="ARBA" id="ARBA00023145"/>
    </source>
</evidence>
<dbReference type="Pfam" id="PF02128">
    <property type="entry name" value="Peptidase_M36"/>
    <property type="match status" value="1"/>
</dbReference>
<evidence type="ECO:0000256" key="8">
    <source>
        <dbReference type="ARBA" id="ARBA00022833"/>
    </source>
</evidence>
<dbReference type="GO" id="GO:0005615">
    <property type="term" value="C:extracellular space"/>
    <property type="evidence" value="ECO:0007669"/>
    <property type="project" value="InterPro"/>
</dbReference>
<evidence type="ECO:0000256" key="3">
    <source>
        <dbReference type="ARBA" id="ARBA00006006"/>
    </source>
</evidence>
<comment type="similarity">
    <text evidence="3 11">Belongs to the peptidase M36 family.</text>
</comment>
<evidence type="ECO:0000256" key="1">
    <source>
        <dbReference type="ARBA" id="ARBA00001947"/>
    </source>
</evidence>
<dbReference type="InterPro" id="IPR050371">
    <property type="entry name" value="Fungal_virulence_M36"/>
</dbReference>
<evidence type="ECO:0000313" key="13">
    <source>
        <dbReference type="Proteomes" id="UP000054350"/>
    </source>
</evidence>
<evidence type="ECO:0000313" key="12">
    <source>
        <dbReference type="EMBL" id="KNE70842.1"/>
    </source>
</evidence>
<dbReference type="SUPFAM" id="SSF55486">
    <property type="entry name" value="Metalloproteases ('zincins'), catalytic domain"/>
    <property type="match status" value="1"/>
</dbReference>
<keyword evidence="5 11" id="KW-0645">Protease</keyword>
<keyword evidence="6 11" id="KW-0479">Metal-binding</keyword>
<dbReference type="GO" id="GO:0006508">
    <property type="term" value="P:proteolysis"/>
    <property type="evidence" value="ECO:0007669"/>
    <property type="project" value="UniProtKB-KW"/>
</dbReference>
<keyword evidence="9 11" id="KW-0482">Metalloprotease</keyword>
<evidence type="ECO:0000256" key="9">
    <source>
        <dbReference type="ARBA" id="ARBA00023049"/>
    </source>
</evidence>
<sequence length="264" mass="28963">MDDAATDVPTDGGANLDFTKFAPVIATANPNNYTAGSAVELFYLMNIAHKSPPSATRPQATFRWTVMAKEGGRGHGRGLVDMFALAVNVLGKQNVTRTTATPFAPYVAGTPSGLRTDPHTSDMQMNPSVYSLLGTEQYQQVHKIGEVWASMLWDVYWNLVDMHGCGPIEMANLADGNALRLQLIMDGLKYQECNPNFVMVRDAILTSAFVLTGGVDYCSIWRGFAKRGLGTTALPACMWVRSQFRRSARRSQFSAGFLFCCTWP</sequence>
<dbReference type="Gene3D" id="1.10.390.10">
    <property type="entry name" value="Neutral Protease Domain 2"/>
    <property type="match status" value="1"/>
</dbReference>
<organism evidence="12 13">
    <name type="scientific">Allomyces macrogynus (strain ATCC 38327)</name>
    <name type="common">Allomyces javanicus var. macrogynus</name>
    <dbReference type="NCBI Taxonomy" id="578462"/>
    <lineage>
        <taxon>Eukaryota</taxon>
        <taxon>Fungi</taxon>
        <taxon>Fungi incertae sedis</taxon>
        <taxon>Blastocladiomycota</taxon>
        <taxon>Blastocladiomycetes</taxon>
        <taxon>Blastocladiales</taxon>
        <taxon>Blastocladiaceae</taxon>
        <taxon>Allomyces</taxon>
    </lineage>
</organism>
<keyword evidence="4 11" id="KW-0964">Secreted</keyword>
<evidence type="ECO:0000256" key="7">
    <source>
        <dbReference type="ARBA" id="ARBA00022801"/>
    </source>
</evidence>
<comment type="cofactor">
    <cofactor evidence="1 11">
        <name>Zn(2+)</name>
        <dbReference type="ChEBI" id="CHEBI:29105"/>
    </cofactor>
</comment>
<accession>A0A0L0T7W5</accession>
<dbReference type="InterPro" id="IPR027268">
    <property type="entry name" value="Peptidase_M4/M1_CTD_sf"/>
</dbReference>
<dbReference type="EC" id="3.4.24.-" evidence="11"/>
<dbReference type="PANTHER" id="PTHR33478">
    <property type="entry name" value="EXTRACELLULAR METALLOPROTEINASE MEP"/>
    <property type="match status" value="1"/>
</dbReference>
<dbReference type="GO" id="GO:0008270">
    <property type="term" value="F:zinc ion binding"/>
    <property type="evidence" value="ECO:0007669"/>
    <property type="project" value="InterPro"/>
</dbReference>
<dbReference type="Proteomes" id="UP000054350">
    <property type="component" value="Unassembled WGS sequence"/>
</dbReference>
<evidence type="ECO:0000256" key="11">
    <source>
        <dbReference type="RuleBase" id="RU364017"/>
    </source>
</evidence>
<evidence type="ECO:0000256" key="5">
    <source>
        <dbReference type="ARBA" id="ARBA00022670"/>
    </source>
</evidence>
<keyword evidence="13" id="KW-1185">Reference proteome</keyword>
<protein>
    <recommendedName>
        <fullName evidence="11">Extracellular metalloproteinase</fullName>
        <ecNumber evidence="11">3.4.24.-</ecNumber>
    </recommendedName>
    <alternativeName>
        <fullName evidence="11">Fungalysin</fullName>
    </alternativeName>
</protein>
<reference evidence="13" key="2">
    <citation type="submission" date="2009-11" db="EMBL/GenBank/DDBJ databases">
        <title>The Genome Sequence of Allomyces macrogynus strain ATCC 38327.</title>
        <authorList>
            <consortium name="The Broad Institute Genome Sequencing Platform"/>
            <person name="Russ C."/>
            <person name="Cuomo C."/>
            <person name="Shea T."/>
            <person name="Young S.K."/>
            <person name="Zeng Q."/>
            <person name="Koehrsen M."/>
            <person name="Haas B."/>
            <person name="Borodovsky M."/>
            <person name="Guigo R."/>
            <person name="Alvarado L."/>
            <person name="Berlin A."/>
            <person name="Borenstein D."/>
            <person name="Chen Z."/>
            <person name="Engels R."/>
            <person name="Freedman E."/>
            <person name="Gellesch M."/>
            <person name="Goldberg J."/>
            <person name="Griggs A."/>
            <person name="Gujja S."/>
            <person name="Heiman D."/>
            <person name="Hepburn T."/>
            <person name="Howarth C."/>
            <person name="Jen D."/>
            <person name="Larson L."/>
            <person name="Lewis B."/>
            <person name="Mehta T."/>
            <person name="Park D."/>
            <person name="Pearson M."/>
            <person name="Roberts A."/>
            <person name="Saif S."/>
            <person name="Shenoy N."/>
            <person name="Sisk P."/>
            <person name="Stolte C."/>
            <person name="Sykes S."/>
            <person name="Walk T."/>
            <person name="White J."/>
            <person name="Yandava C."/>
            <person name="Burger G."/>
            <person name="Gray M.W."/>
            <person name="Holland P.W.H."/>
            <person name="King N."/>
            <person name="Lang F.B.F."/>
            <person name="Roger A.J."/>
            <person name="Ruiz-Trillo I."/>
            <person name="Lander E."/>
            <person name="Nusbaum C."/>
        </authorList>
    </citation>
    <scope>NUCLEOTIDE SEQUENCE [LARGE SCALE GENOMIC DNA]</scope>
    <source>
        <strain evidence="13">ATCC 38327</strain>
    </source>
</reference>
<keyword evidence="10 11" id="KW-0865">Zymogen</keyword>
<keyword evidence="8 11" id="KW-0862">Zinc</keyword>
<dbReference type="OrthoDB" id="3227768at2759"/>
<evidence type="ECO:0000256" key="2">
    <source>
        <dbReference type="ARBA" id="ARBA00004613"/>
    </source>
</evidence>
<keyword evidence="7 11" id="KW-0378">Hydrolase</keyword>
<reference evidence="12 13" key="1">
    <citation type="submission" date="2009-11" db="EMBL/GenBank/DDBJ databases">
        <title>Annotation of Allomyces macrogynus ATCC 38327.</title>
        <authorList>
            <consortium name="The Broad Institute Genome Sequencing Platform"/>
            <person name="Russ C."/>
            <person name="Cuomo C."/>
            <person name="Burger G."/>
            <person name="Gray M.W."/>
            <person name="Holland P.W.H."/>
            <person name="King N."/>
            <person name="Lang F.B.F."/>
            <person name="Roger A.J."/>
            <person name="Ruiz-Trillo I."/>
            <person name="Young S.K."/>
            <person name="Zeng Q."/>
            <person name="Gargeya S."/>
            <person name="Fitzgerald M."/>
            <person name="Haas B."/>
            <person name="Abouelleil A."/>
            <person name="Alvarado L."/>
            <person name="Arachchi H.M."/>
            <person name="Berlin A."/>
            <person name="Chapman S.B."/>
            <person name="Gearin G."/>
            <person name="Goldberg J."/>
            <person name="Griggs A."/>
            <person name="Gujja S."/>
            <person name="Hansen M."/>
            <person name="Heiman D."/>
            <person name="Howarth C."/>
            <person name="Larimer J."/>
            <person name="Lui A."/>
            <person name="MacDonald P.J.P."/>
            <person name="McCowen C."/>
            <person name="Montmayeur A."/>
            <person name="Murphy C."/>
            <person name="Neiman D."/>
            <person name="Pearson M."/>
            <person name="Priest M."/>
            <person name="Roberts A."/>
            <person name="Saif S."/>
            <person name="Shea T."/>
            <person name="Sisk P."/>
            <person name="Stolte C."/>
            <person name="Sykes S."/>
            <person name="Wortman J."/>
            <person name="Nusbaum C."/>
            <person name="Birren B."/>
        </authorList>
    </citation>
    <scope>NUCLEOTIDE SEQUENCE [LARGE SCALE GENOMIC DNA]</scope>
    <source>
        <strain evidence="12 13">ATCC 38327</strain>
    </source>
</reference>
<dbReference type="InterPro" id="IPR001842">
    <property type="entry name" value="Peptidase_M36"/>
</dbReference>
<dbReference type="GO" id="GO:0004222">
    <property type="term" value="F:metalloendopeptidase activity"/>
    <property type="evidence" value="ECO:0007669"/>
    <property type="project" value="InterPro"/>
</dbReference>
<name>A0A0L0T7W5_ALLM3</name>
<proteinExistence type="inferred from homology"/>
<dbReference type="PANTHER" id="PTHR33478:SF1">
    <property type="entry name" value="EXTRACELLULAR METALLOPROTEINASE MEP"/>
    <property type="match status" value="1"/>
</dbReference>
<dbReference type="AlphaFoldDB" id="A0A0L0T7W5"/>
<comment type="subcellular location">
    <subcellularLocation>
        <location evidence="2 11">Secreted</location>
    </subcellularLocation>
</comment>
<dbReference type="EMBL" id="GG745368">
    <property type="protein sequence ID" value="KNE70842.1"/>
    <property type="molecule type" value="Genomic_DNA"/>
</dbReference>
<evidence type="ECO:0000256" key="4">
    <source>
        <dbReference type="ARBA" id="ARBA00022525"/>
    </source>
</evidence>
<evidence type="ECO:0000256" key="6">
    <source>
        <dbReference type="ARBA" id="ARBA00022723"/>
    </source>
</evidence>
<dbReference type="eggNOG" id="ENOG502QTDC">
    <property type="taxonomic scope" value="Eukaryota"/>
</dbReference>
<gene>
    <name evidence="12" type="ORF">AMAG_20183</name>
</gene>
<dbReference type="VEuPathDB" id="FungiDB:AMAG_20183"/>